<dbReference type="InterPro" id="IPR027417">
    <property type="entry name" value="P-loop_NTPase"/>
</dbReference>
<gene>
    <name evidence="6" type="ORF">ACFQ2I_15280</name>
</gene>
<evidence type="ECO:0000259" key="5">
    <source>
        <dbReference type="PROSITE" id="PS50893"/>
    </source>
</evidence>
<comment type="similarity">
    <text evidence="1">Belongs to the ABC transporter superfamily.</text>
</comment>
<dbReference type="InterPro" id="IPR050319">
    <property type="entry name" value="ABC_transp_ATP-bind"/>
</dbReference>
<keyword evidence="7" id="KW-1185">Reference proteome</keyword>
<evidence type="ECO:0000256" key="1">
    <source>
        <dbReference type="ARBA" id="ARBA00005417"/>
    </source>
</evidence>
<dbReference type="InterPro" id="IPR013563">
    <property type="entry name" value="Oligopep_ABC_C"/>
</dbReference>
<dbReference type="InterPro" id="IPR003593">
    <property type="entry name" value="AAA+_ATPase"/>
</dbReference>
<keyword evidence="3" id="KW-0547">Nucleotide-binding</keyword>
<dbReference type="PROSITE" id="PS00211">
    <property type="entry name" value="ABC_TRANSPORTER_1"/>
    <property type="match status" value="2"/>
</dbReference>
<evidence type="ECO:0000313" key="6">
    <source>
        <dbReference type="EMBL" id="MFD0960751.1"/>
    </source>
</evidence>
<dbReference type="NCBIfam" id="NF007739">
    <property type="entry name" value="PRK10419.1"/>
    <property type="match status" value="2"/>
</dbReference>
<dbReference type="EMBL" id="JBHTJZ010000024">
    <property type="protein sequence ID" value="MFD0960751.1"/>
    <property type="molecule type" value="Genomic_DNA"/>
</dbReference>
<keyword evidence="2" id="KW-0813">Transport</keyword>
<dbReference type="Gene3D" id="3.40.50.300">
    <property type="entry name" value="P-loop containing nucleotide triphosphate hydrolases"/>
    <property type="match status" value="2"/>
</dbReference>
<reference evidence="7" key="1">
    <citation type="journal article" date="2019" name="Int. J. Syst. Evol. Microbiol.">
        <title>The Global Catalogue of Microorganisms (GCM) 10K type strain sequencing project: providing services to taxonomists for standard genome sequencing and annotation.</title>
        <authorList>
            <consortium name="The Broad Institute Genomics Platform"/>
            <consortium name="The Broad Institute Genome Sequencing Center for Infectious Disease"/>
            <person name="Wu L."/>
            <person name="Ma J."/>
        </authorList>
    </citation>
    <scope>NUCLEOTIDE SEQUENCE [LARGE SCALE GENOMIC DNA]</scope>
    <source>
        <strain evidence="7">CCUG 59129</strain>
    </source>
</reference>
<evidence type="ECO:0000256" key="2">
    <source>
        <dbReference type="ARBA" id="ARBA00022448"/>
    </source>
</evidence>
<feature type="domain" description="ABC transporter" evidence="5">
    <location>
        <begin position="7"/>
        <end position="256"/>
    </location>
</feature>
<organism evidence="6 7">
    <name type="scientific">Paenibacillus chungangensis</name>
    <dbReference type="NCBI Taxonomy" id="696535"/>
    <lineage>
        <taxon>Bacteria</taxon>
        <taxon>Bacillati</taxon>
        <taxon>Bacillota</taxon>
        <taxon>Bacilli</taxon>
        <taxon>Bacillales</taxon>
        <taxon>Paenibacillaceae</taxon>
        <taxon>Paenibacillus</taxon>
    </lineage>
</organism>
<evidence type="ECO:0000256" key="4">
    <source>
        <dbReference type="ARBA" id="ARBA00022840"/>
    </source>
</evidence>
<dbReference type="Proteomes" id="UP001596989">
    <property type="component" value="Unassembled WGS sequence"/>
</dbReference>
<dbReference type="Pfam" id="PF00005">
    <property type="entry name" value="ABC_tran"/>
    <property type="match status" value="2"/>
</dbReference>
<comment type="caution">
    <text evidence="6">The sequence shown here is derived from an EMBL/GenBank/DDBJ whole genome shotgun (WGS) entry which is preliminary data.</text>
</comment>
<dbReference type="PANTHER" id="PTHR43776:SF7">
    <property type="entry name" value="D,D-DIPEPTIDE TRANSPORT ATP-BINDING PROTEIN DDPF-RELATED"/>
    <property type="match status" value="1"/>
</dbReference>
<dbReference type="PANTHER" id="PTHR43776">
    <property type="entry name" value="TRANSPORT ATP-BINDING PROTEIN"/>
    <property type="match status" value="1"/>
</dbReference>
<dbReference type="SUPFAM" id="SSF52540">
    <property type="entry name" value="P-loop containing nucleoside triphosphate hydrolases"/>
    <property type="match status" value="2"/>
</dbReference>
<dbReference type="InterPro" id="IPR003439">
    <property type="entry name" value="ABC_transporter-like_ATP-bd"/>
</dbReference>
<dbReference type="GO" id="GO:0005524">
    <property type="term" value="F:ATP binding"/>
    <property type="evidence" value="ECO:0007669"/>
    <property type="project" value="UniProtKB-KW"/>
</dbReference>
<accession>A0ABW3HTD3</accession>
<dbReference type="Pfam" id="PF08352">
    <property type="entry name" value="oligo_HPY"/>
    <property type="match status" value="2"/>
</dbReference>
<dbReference type="InterPro" id="IPR017871">
    <property type="entry name" value="ABC_transporter-like_CS"/>
</dbReference>
<dbReference type="CDD" id="cd03257">
    <property type="entry name" value="ABC_NikE_OppD_transporters"/>
    <property type="match status" value="2"/>
</dbReference>
<dbReference type="PROSITE" id="PS50893">
    <property type="entry name" value="ABC_TRANSPORTER_2"/>
    <property type="match status" value="2"/>
</dbReference>
<evidence type="ECO:0000313" key="7">
    <source>
        <dbReference type="Proteomes" id="UP001596989"/>
    </source>
</evidence>
<dbReference type="SMART" id="SM00382">
    <property type="entry name" value="AAA"/>
    <property type="match status" value="2"/>
</dbReference>
<protein>
    <submittedName>
        <fullName evidence="6">ABC transporter ATP-binding protein</fullName>
    </submittedName>
</protein>
<keyword evidence="4 6" id="KW-0067">ATP-binding</keyword>
<dbReference type="RefSeq" id="WP_377565480.1">
    <property type="nucleotide sequence ID" value="NZ_JBHTJZ010000024.1"/>
</dbReference>
<sequence>MANLLQVRHLSVSFFARDTEVEAVRDISFELKKGETLGIVGESGSGKSVTARTIMRLLPSPPAMVKGGEVLFQGENLAEKSDREMEVIRGKDIGMIFQDPMSSLNPTMRIGRQIAESLIKHRGMRQGEAKREALELLSMVGITNVETRYEQYPHEFSGGMRQRVMIAIAMACRPSLLIADEPTTSLDVTIQAQILKQMKQLQQEMGTSIILITHDLGVVAGMCDRVVVMKEGQIVETGTTEEIFYTPKHEYTKRLLAALPRLDEKKKPKTAPVRSDDKDDHMPLIQVRSLKQHFDLGRGQRLKAVDNISFDIRRGETLGLVGESGSGKSTTGRTILRLHEATDGEVLFRGIPLHLLNRSEMKRMRRHMGIIFQDPYASLNPRLRIVDIIGEALDVHGMATGRQSRLKRVEELLDMVGLSPMHALRYPHEFSGGQRQRIGIARTLAVEPEFIVCDEPLSALDVSIGAQVVELMEELQQRLGLTYLFIAHDLSMVKHISDRVAVMYKGKLVELAESEELYANPMHPYTQSLLAAVPVPDPRVEADKYATPLLAAESHQGTGERSSISGEDPYGLRDSVFTEVKPGHWVAVQE</sequence>
<feature type="domain" description="ABC transporter" evidence="5">
    <location>
        <begin position="285"/>
        <end position="530"/>
    </location>
</feature>
<name>A0ABW3HTD3_9BACL</name>
<proteinExistence type="inferred from homology"/>
<dbReference type="NCBIfam" id="NF008453">
    <property type="entry name" value="PRK11308.1"/>
    <property type="match status" value="2"/>
</dbReference>
<evidence type="ECO:0000256" key="3">
    <source>
        <dbReference type="ARBA" id="ARBA00022741"/>
    </source>
</evidence>